<dbReference type="PANTHER" id="PTHR33116:SF87">
    <property type="entry name" value="OS01G0158850 PROTEIN"/>
    <property type="match status" value="1"/>
</dbReference>
<accession>A0AAQ3WHB3</accession>
<evidence type="ECO:0000313" key="2">
    <source>
        <dbReference type="Proteomes" id="UP001341281"/>
    </source>
</evidence>
<evidence type="ECO:0008006" key="3">
    <source>
        <dbReference type="Google" id="ProtNLM"/>
    </source>
</evidence>
<reference evidence="1 2" key="1">
    <citation type="submission" date="2024-02" db="EMBL/GenBank/DDBJ databases">
        <title>High-quality chromosome-scale genome assembly of Pensacola bahiagrass (Paspalum notatum Flugge var. saurae).</title>
        <authorList>
            <person name="Vega J.M."/>
            <person name="Podio M."/>
            <person name="Orjuela J."/>
            <person name="Siena L.A."/>
            <person name="Pessino S.C."/>
            <person name="Combes M.C."/>
            <person name="Mariac C."/>
            <person name="Albertini E."/>
            <person name="Pupilli F."/>
            <person name="Ortiz J.P.A."/>
            <person name="Leblanc O."/>
        </authorList>
    </citation>
    <scope>NUCLEOTIDE SEQUENCE [LARGE SCALE GENOMIC DNA]</scope>
    <source>
        <strain evidence="1">R1</strain>
        <tissue evidence="1">Leaf</tissue>
    </source>
</reference>
<dbReference type="AlphaFoldDB" id="A0AAQ3WHB3"/>
<proteinExistence type="predicted"/>
<dbReference type="Proteomes" id="UP001341281">
    <property type="component" value="Chromosome 03"/>
</dbReference>
<evidence type="ECO:0000313" key="1">
    <source>
        <dbReference type="EMBL" id="WVZ61405.1"/>
    </source>
</evidence>
<organism evidence="1 2">
    <name type="scientific">Paspalum notatum var. saurae</name>
    <dbReference type="NCBI Taxonomy" id="547442"/>
    <lineage>
        <taxon>Eukaryota</taxon>
        <taxon>Viridiplantae</taxon>
        <taxon>Streptophyta</taxon>
        <taxon>Embryophyta</taxon>
        <taxon>Tracheophyta</taxon>
        <taxon>Spermatophyta</taxon>
        <taxon>Magnoliopsida</taxon>
        <taxon>Liliopsida</taxon>
        <taxon>Poales</taxon>
        <taxon>Poaceae</taxon>
        <taxon>PACMAD clade</taxon>
        <taxon>Panicoideae</taxon>
        <taxon>Andropogonodae</taxon>
        <taxon>Paspaleae</taxon>
        <taxon>Paspalinae</taxon>
        <taxon>Paspalum</taxon>
    </lineage>
</organism>
<gene>
    <name evidence="1" type="ORF">U9M48_011284</name>
</gene>
<sequence length="314" mass="35512">MLHDCILLIYTNRINKVAQWVIRPSQTAFLPDRYIVGVIILHETIHELYRKKLNGEDTSRVKKGLRQGNPLSPILFNLVVDMIAIFIAREKEEALKINFKKSELFCYGEAKGSLDQYSQIFGCDTGSSPFRYLGIPMNHRKLNNKDWKYIEDPFQKKLSNLVSSSKGIALIKNTGCLDGGVLCLPKDQGVLGIINLEIQNARLLSKFALKEQYPSLHNIATKKSISVGKVLRSIPLNIYFRRALTGNRLSMWNELVAKVVLLQLGNRCNFSSNVLDKKLVHSIEENMQANDEASMLCIVDCGDGSLRQIWMVVA</sequence>
<dbReference type="EMBL" id="CP144747">
    <property type="protein sequence ID" value="WVZ61405.1"/>
    <property type="molecule type" value="Genomic_DNA"/>
</dbReference>
<protein>
    <recommendedName>
        <fullName evidence="3">Reverse transcriptase domain-containing protein</fullName>
    </recommendedName>
</protein>
<dbReference type="PANTHER" id="PTHR33116">
    <property type="entry name" value="REVERSE TRANSCRIPTASE ZINC-BINDING DOMAIN-CONTAINING PROTEIN-RELATED-RELATED"/>
    <property type="match status" value="1"/>
</dbReference>
<keyword evidence="2" id="KW-1185">Reference proteome</keyword>
<name>A0AAQ3WHB3_PASNO</name>